<dbReference type="EMBL" id="PUGF01000019">
    <property type="protein sequence ID" value="PRC91738.1"/>
    <property type="molecule type" value="Genomic_DNA"/>
</dbReference>
<feature type="region of interest" description="Disordered" evidence="1">
    <location>
        <begin position="1"/>
        <end position="51"/>
    </location>
</feature>
<keyword evidence="3" id="KW-1185">Reference proteome</keyword>
<evidence type="ECO:0000313" key="2">
    <source>
        <dbReference type="EMBL" id="PRC91738.1"/>
    </source>
</evidence>
<evidence type="ECO:0000313" key="3">
    <source>
        <dbReference type="Proteomes" id="UP000237839"/>
    </source>
</evidence>
<proteinExistence type="predicted"/>
<dbReference type="AlphaFoldDB" id="A0A2S9GVL1"/>
<sequence length="51" mass="5835">MTQQTDNQHKNPGKTFPSPLPDAKKQKQKEEQNEVVGRHKNDGQKDHKGAR</sequence>
<evidence type="ECO:0000256" key="1">
    <source>
        <dbReference type="SAM" id="MobiDB-lite"/>
    </source>
</evidence>
<name>A0A2S9GVL1_9BURK</name>
<accession>A0A2S9GVL1</accession>
<feature type="compositionally biased region" description="Basic and acidic residues" evidence="1">
    <location>
        <begin position="22"/>
        <end position="51"/>
    </location>
</feature>
<gene>
    <name evidence="2" type="ORF">S2091_3493</name>
</gene>
<dbReference type="Proteomes" id="UP000237839">
    <property type="component" value="Unassembled WGS sequence"/>
</dbReference>
<protein>
    <submittedName>
        <fullName evidence="2">Uncharacterized protein</fullName>
    </submittedName>
</protein>
<dbReference type="RefSeq" id="WP_165795021.1">
    <property type="nucleotide sequence ID" value="NZ_PUGF01000019.1"/>
</dbReference>
<comment type="caution">
    <text evidence="2">The sequence shown here is derived from an EMBL/GenBank/DDBJ whole genome shotgun (WGS) entry which is preliminary data.</text>
</comment>
<organism evidence="2 3">
    <name type="scientific">Solimicrobium silvestre</name>
    <dbReference type="NCBI Taxonomy" id="2099400"/>
    <lineage>
        <taxon>Bacteria</taxon>
        <taxon>Pseudomonadati</taxon>
        <taxon>Pseudomonadota</taxon>
        <taxon>Betaproteobacteria</taxon>
        <taxon>Burkholderiales</taxon>
        <taxon>Oxalobacteraceae</taxon>
        <taxon>Solimicrobium</taxon>
    </lineage>
</organism>
<reference evidence="2 3" key="1">
    <citation type="submission" date="2018-02" db="EMBL/GenBank/DDBJ databases">
        <title>Solimicrobium silvestre gen. nov., sp. nov., isolated from alpine forest soil.</title>
        <authorList>
            <person name="Margesin R."/>
            <person name="Albuquerque L."/>
            <person name="Zhang D.-C."/>
            <person name="Froufe H.J.C."/>
            <person name="Severino R."/>
            <person name="Roxo I."/>
            <person name="Egas C."/>
            <person name="Da Costa M.S."/>
        </authorList>
    </citation>
    <scope>NUCLEOTIDE SEQUENCE [LARGE SCALE GENOMIC DNA]</scope>
    <source>
        <strain evidence="2 3">S20-91</strain>
    </source>
</reference>